<dbReference type="InterPro" id="IPR051251">
    <property type="entry name" value="STK_FNIP-Repeat"/>
</dbReference>
<comment type="caution">
    <text evidence="1">The sequence shown here is derived from an EMBL/GenBank/DDBJ whole genome shotgun (WGS) entry which is preliminary data.</text>
</comment>
<dbReference type="Gene3D" id="3.80.10.10">
    <property type="entry name" value="Ribonuclease Inhibitor"/>
    <property type="match status" value="1"/>
</dbReference>
<reference evidence="1" key="1">
    <citation type="submission" date="2021-02" db="EMBL/GenBank/DDBJ databases">
        <title>First Annotated Genome of the Yellow-green Alga Tribonema minus.</title>
        <authorList>
            <person name="Mahan K.M."/>
        </authorList>
    </citation>
    <scope>NUCLEOTIDE SEQUENCE</scope>
    <source>
        <strain evidence="1">UTEX B ZZ1240</strain>
    </source>
</reference>
<accession>A0A835Z283</accession>
<dbReference type="OrthoDB" id="417426at2759"/>
<dbReference type="SUPFAM" id="SSF52058">
    <property type="entry name" value="L domain-like"/>
    <property type="match status" value="1"/>
</dbReference>
<protein>
    <submittedName>
        <fullName evidence="1">Uncharacterized protein</fullName>
    </submittedName>
</protein>
<name>A0A835Z283_9STRA</name>
<evidence type="ECO:0000313" key="2">
    <source>
        <dbReference type="Proteomes" id="UP000664859"/>
    </source>
</evidence>
<dbReference type="EMBL" id="JAFCMP010000170">
    <property type="protein sequence ID" value="KAG5184297.1"/>
    <property type="molecule type" value="Genomic_DNA"/>
</dbReference>
<proteinExistence type="predicted"/>
<dbReference type="Proteomes" id="UP000664859">
    <property type="component" value="Unassembled WGS sequence"/>
</dbReference>
<evidence type="ECO:0000313" key="1">
    <source>
        <dbReference type="EMBL" id="KAG5184297.1"/>
    </source>
</evidence>
<dbReference type="Pfam" id="PF05725">
    <property type="entry name" value="FNIP"/>
    <property type="match status" value="2"/>
</dbReference>
<keyword evidence="2" id="KW-1185">Reference proteome</keyword>
<sequence>MPFWDGAITHILAPLPRGLETLELSAHPDTRVHPILGQLPQCLRVLNLQHVAAFNSALGPLPPSLTSLSLGPRFTQPLGELPRGLTALTLGTVFPEHHFSHYDHPLGRLPCALRVLDLEICDNFNHPLGCLPATLRKLLLGWTYNHPLQTLPPALEVLVLGHDFQQELQPHLPDTLRVFRMGECFNAPVMLPAALEDLRIGDSYTHLLDLRPSLRHVYVGLSYPRPLPPLPQTFVSDVLLFRVVD</sequence>
<dbReference type="PANTHER" id="PTHR32134">
    <property type="entry name" value="FNIP REPEAT-CONTAINING PROTEIN"/>
    <property type="match status" value="1"/>
</dbReference>
<organism evidence="1 2">
    <name type="scientific">Tribonema minus</name>
    <dbReference type="NCBI Taxonomy" id="303371"/>
    <lineage>
        <taxon>Eukaryota</taxon>
        <taxon>Sar</taxon>
        <taxon>Stramenopiles</taxon>
        <taxon>Ochrophyta</taxon>
        <taxon>PX clade</taxon>
        <taxon>Xanthophyceae</taxon>
        <taxon>Tribonematales</taxon>
        <taxon>Tribonemataceae</taxon>
        <taxon>Tribonema</taxon>
    </lineage>
</organism>
<gene>
    <name evidence="1" type="ORF">JKP88DRAFT_181321</name>
</gene>
<dbReference type="InterPro" id="IPR032675">
    <property type="entry name" value="LRR_dom_sf"/>
</dbReference>
<dbReference type="InterPro" id="IPR008615">
    <property type="entry name" value="FNIP"/>
</dbReference>
<dbReference type="PANTHER" id="PTHR32134:SF180">
    <property type="entry name" value="FNIP REPEAT-CONTAINING PROTEIN"/>
    <property type="match status" value="1"/>
</dbReference>
<dbReference type="AlphaFoldDB" id="A0A835Z283"/>